<dbReference type="PANTHER" id="PTHR20275">
    <property type="entry name" value="NAD KINASE"/>
    <property type="match status" value="1"/>
</dbReference>
<comment type="subcellular location">
    <subcellularLocation>
        <location evidence="6">Cytoplasm</location>
    </subcellularLocation>
</comment>
<evidence type="ECO:0000313" key="7">
    <source>
        <dbReference type="EMBL" id="MBA4724009.1"/>
    </source>
</evidence>
<comment type="similarity">
    <text evidence="6">Belongs to the NAD kinase family.</text>
</comment>
<dbReference type="SUPFAM" id="SSF111331">
    <property type="entry name" value="NAD kinase/diacylglycerol kinase-like"/>
    <property type="match status" value="1"/>
</dbReference>
<keyword evidence="6" id="KW-0067">ATP-binding</keyword>
<evidence type="ECO:0000313" key="8">
    <source>
        <dbReference type="Proteomes" id="UP000585327"/>
    </source>
</evidence>
<dbReference type="Proteomes" id="UP000585327">
    <property type="component" value="Unassembled WGS sequence"/>
</dbReference>
<dbReference type="PANTHER" id="PTHR20275:SF0">
    <property type="entry name" value="NAD KINASE"/>
    <property type="match status" value="1"/>
</dbReference>
<feature type="binding site" evidence="6">
    <location>
        <position position="232"/>
    </location>
    <ligand>
        <name>NAD(+)</name>
        <dbReference type="ChEBI" id="CHEBI:57540"/>
    </ligand>
</feature>
<dbReference type="GO" id="GO:0005737">
    <property type="term" value="C:cytoplasm"/>
    <property type="evidence" value="ECO:0007669"/>
    <property type="project" value="UniProtKB-SubCell"/>
</dbReference>
<dbReference type="InterPro" id="IPR017437">
    <property type="entry name" value="ATP-NAD_kinase_PpnK-typ_C"/>
</dbReference>
<dbReference type="GO" id="GO:0006741">
    <property type="term" value="P:NADP+ biosynthetic process"/>
    <property type="evidence" value="ECO:0007669"/>
    <property type="project" value="UniProtKB-UniRule"/>
</dbReference>
<evidence type="ECO:0000256" key="1">
    <source>
        <dbReference type="ARBA" id="ARBA00022679"/>
    </source>
</evidence>
<feature type="binding site" evidence="6">
    <location>
        <position position="161"/>
    </location>
    <ligand>
        <name>NAD(+)</name>
        <dbReference type="ChEBI" id="CHEBI:57540"/>
    </ligand>
</feature>
<dbReference type="GO" id="GO:0005524">
    <property type="term" value="F:ATP binding"/>
    <property type="evidence" value="ECO:0007669"/>
    <property type="project" value="UniProtKB-KW"/>
</dbReference>
<keyword evidence="2 6" id="KW-0418">Kinase</keyword>
<feature type="binding site" evidence="6">
    <location>
        <position position="196"/>
    </location>
    <ligand>
        <name>NAD(+)</name>
        <dbReference type="ChEBI" id="CHEBI:57540"/>
    </ligand>
</feature>
<proteinExistence type="inferred from homology"/>
<feature type="binding site" evidence="6">
    <location>
        <begin position="131"/>
        <end position="132"/>
    </location>
    <ligand>
        <name>NAD(+)</name>
        <dbReference type="ChEBI" id="CHEBI:57540"/>
    </ligand>
</feature>
<accession>A0A838YVE2</accession>
<dbReference type="InterPro" id="IPR016064">
    <property type="entry name" value="NAD/diacylglycerol_kinase_sf"/>
</dbReference>
<evidence type="ECO:0000256" key="3">
    <source>
        <dbReference type="ARBA" id="ARBA00022857"/>
    </source>
</evidence>
<protein>
    <recommendedName>
        <fullName evidence="6">NAD kinase</fullName>
        <ecNumber evidence="6">2.7.1.23</ecNumber>
    </recommendedName>
    <alternativeName>
        <fullName evidence="6">ATP-dependent NAD kinase</fullName>
    </alternativeName>
</protein>
<dbReference type="HAMAP" id="MF_00361">
    <property type="entry name" value="NAD_kinase"/>
    <property type="match status" value="1"/>
</dbReference>
<dbReference type="Gene3D" id="3.40.50.10330">
    <property type="entry name" value="Probable inorganic polyphosphate/atp-NAD kinase, domain 1"/>
    <property type="match status" value="1"/>
</dbReference>
<dbReference type="InterPro" id="IPR002504">
    <property type="entry name" value="NADK"/>
</dbReference>
<keyword evidence="4 6" id="KW-0520">NAD</keyword>
<comment type="catalytic activity">
    <reaction evidence="5 6">
        <text>NAD(+) + ATP = ADP + NADP(+) + H(+)</text>
        <dbReference type="Rhea" id="RHEA:18629"/>
        <dbReference type="ChEBI" id="CHEBI:15378"/>
        <dbReference type="ChEBI" id="CHEBI:30616"/>
        <dbReference type="ChEBI" id="CHEBI:57540"/>
        <dbReference type="ChEBI" id="CHEBI:58349"/>
        <dbReference type="ChEBI" id="CHEBI:456216"/>
        <dbReference type="EC" id="2.7.1.23"/>
    </reaction>
</comment>
<comment type="cofactor">
    <cofactor evidence="6">
        <name>a divalent metal cation</name>
        <dbReference type="ChEBI" id="CHEBI:60240"/>
    </cofactor>
</comment>
<keyword evidence="6" id="KW-0963">Cytoplasm</keyword>
<dbReference type="EMBL" id="JACETM010000014">
    <property type="protein sequence ID" value="MBA4724009.1"/>
    <property type="molecule type" value="Genomic_DNA"/>
</dbReference>
<feature type="binding site" evidence="6">
    <location>
        <position position="159"/>
    </location>
    <ligand>
        <name>NAD(+)</name>
        <dbReference type="ChEBI" id="CHEBI:57540"/>
    </ligand>
</feature>
<keyword evidence="6" id="KW-0547">Nucleotide-binding</keyword>
<dbReference type="GO" id="GO:0003951">
    <property type="term" value="F:NAD+ kinase activity"/>
    <property type="evidence" value="ECO:0007669"/>
    <property type="project" value="UniProtKB-UniRule"/>
</dbReference>
<comment type="caution">
    <text evidence="7">The sequence shown here is derived from an EMBL/GenBank/DDBJ whole genome shotgun (WGS) entry which is preliminary data.</text>
</comment>
<feature type="binding site" evidence="6">
    <location>
        <begin position="62"/>
        <end position="63"/>
    </location>
    <ligand>
        <name>NAD(+)</name>
        <dbReference type="ChEBI" id="CHEBI:57540"/>
    </ligand>
</feature>
<feature type="active site" description="Proton acceptor" evidence="6">
    <location>
        <position position="62"/>
    </location>
</feature>
<evidence type="ECO:0000256" key="2">
    <source>
        <dbReference type="ARBA" id="ARBA00022777"/>
    </source>
</evidence>
<keyword evidence="3 6" id="KW-0521">NADP</keyword>
<gene>
    <name evidence="6" type="primary">nadK</name>
    <name evidence="7" type="ORF">H2021_02210</name>
</gene>
<sequence>MKAFNNPSDLEIDSIALLMSTLCKHFSNVYINEQNINFPQDLDIKNEDFSSLADLVVVIGGDGTLLGAARKYHEYDLPIMGINMGTVGFLTEVTVNNFEEAILSILKGDYFIEERSLISASFENKVVYALNEIVIHSGSYTQLMRYKLDVNSKAVYEKRSDGLIISTTTGSTAYALSAGGPIVHPSLDVWTVLPMLSQSLSSRPFIISSDESLSIKILDGSSDHGKICADGQEDMSVAYNSKIDISKVEKPLKLVHLKDNDFFEACREKLGWSLDITSSK</sequence>
<evidence type="ECO:0000256" key="6">
    <source>
        <dbReference type="HAMAP-Rule" id="MF_00361"/>
    </source>
</evidence>
<dbReference type="Gene3D" id="2.60.200.30">
    <property type="entry name" value="Probable inorganic polyphosphate/atp-NAD kinase, domain 2"/>
    <property type="match status" value="1"/>
</dbReference>
<dbReference type="EC" id="2.7.1.23" evidence="6"/>
<name>A0A838YVE2_9GAMM</name>
<comment type="function">
    <text evidence="6">Involved in the regulation of the intracellular balance of NAD and NADP, and is a key enzyme in the biosynthesis of NADP. Catalyzes specifically the phosphorylation on 2'-hydroxyl of the adenosine moiety of NAD to yield NADP.</text>
</comment>
<dbReference type="Pfam" id="PF01513">
    <property type="entry name" value="NAD_kinase"/>
    <property type="match status" value="1"/>
</dbReference>
<comment type="caution">
    <text evidence="6">Lacks conserved residue(s) required for the propagation of feature annotation.</text>
</comment>
<organism evidence="7 8">
    <name type="scientific">SAR86 cluster bacterium</name>
    <dbReference type="NCBI Taxonomy" id="2030880"/>
    <lineage>
        <taxon>Bacteria</taxon>
        <taxon>Pseudomonadati</taxon>
        <taxon>Pseudomonadota</taxon>
        <taxon>Gammaproteobacteria</taxon>
        <taxon>SAR86 cluster</taxon>
    </lineage>
</organism>
<dbReference type="InterPro" id="IPR017438">
    <property type="entry name" value="ATP-NAD_kinase_N"/>
</dbReference>
<evidence type="ECO:0000256" key="5">
    <source>
        <dbReference type="ARBA" id="ARBA00047925"/>
    </source>
</evidence>
<reference evidence="7 8" key="1">
    <citation type="submission" date="2020-06" db="EMBL/GenBank/DDBJ databases">
        <title>Dysbiosis in marine aquaculture revealed through microbiome analysis: reverse ecology for environmental sustainability.</title>
        <authorList>
            <person name="Haro-Moreno J.M."/>
            <person name="Coutinho F.H."/>
            <person name="Zaragoza-Solas A."/>
            <person name="Picazo A."/>
            <person name="Almagro-Moreno S."/>
            <person name="Lopez-Perez M."/>
        </authorList>
    </citation>
    <scope>NUCLEOTIDE SEQUENCE [LARGE SCALE GENOMIC DNA]</scope>
    <source>
        <strain evidence="7">MCMED-G42</strain>
    </source>
</reference>
<dbReference type="GO" id="GO:0019674">
    <property type="term" value="P:NAD+ metabolic process"/>
    <property type="evidence" value="ECO:0007669"/>
    <property type="project" value="InterPro"/>
</dbReference>
<dbReference type="GO" id="GO:0046872">
    <property type="term" value="F:metal ion binding"/>
    <property type="evidence" value="ECO:0007669"/>
    <property type="project" value="UniProtKB-UniRule"/>
</dbReference>
<evidence type="ECO:0000256" key="4">
    <source>
        <dbReference type="ARBA" id="ARBA00023027"/>
    </source>
</evidence>
<keyword evidence="1 6" id="KW-0808">Transferase</keyword>
<dbReference type="AlphaFoldDB" id="A0A838YVE2"/>
<dbReference type="Pfam" id="PF20143">
    <property type="entry name" value="NAD_kinase_C"/>
    <property type="match status" value="1"/>
</dbReference>
<feature type="binding site" evidence="6">
    <location>
        <begin position="172"/>
        <end position="177"/>
    </location>
    <ligand>
        <name>NAD(+)</name>
        <dbReference type="ChEBI" id="CHEBI:57540"/>
    </ligand>
</feature>
<dbReference type="GO" id="GO:0051287">
    <property type="term" value="F:NAD binding"/>
    <property type="evidence" value="ECO:0007669"/>
    <property type="project" value="UniProtKB-ARBA"/>
</dbReference>